<organism evidence="3 4">
    <name type="scientific">Neptunicoccus cionae</name>
    <dbReference type="NCBI Taxonomy" id="2035344"/>
    <lineage>
        <taxon>Bacteria</taxon>
        <taxon>Pseudomonadati</taxon>
        <taxon>Pseudomonadota</taxon>
        <taxon>Alphaproteobacteria</taxon>
        <taxon>Rhodobacterales</taxon>
        <taxon>Paracoccaceae</taxon>
        <taxon>Neptunicoccus</taxon>
    </lineage>
</organism>
<reference evidence="3" key="2">
    <citation type="submission" date="2020-09" db="EMBL/GenBank/DDBJ databases">
        <authorList>
            <person name="Sun Q."/>
            <person name="Zhou Y."/>
        </authorList>
    </citation>
    <scope>NUCLEOTIDE SEQUENCE</scope>
    <source>
        <strain evidence="3">CGMCC 1.15880</strain>
    </source>
</reference>
<evidence type="ECO:0000256" key="1">
    <source>
        <dbReference type="SAM" id="MobiDB-lite"/>
    </source>
</evidence>
<proteinExistence type="predicted"/>
<keyword evidence="4" id="KW-1185">Reference proteome</keyword>
<sequence length="122" mass="12143">MGAMKPVICLILSLVLALTALVAPSEVRASAPAVEMAQMDHVDAAKTSAECIGCDPTQADQIANCNDGCATNCMAGGTGACTLGEGLSFPTAAPDTQIQAGEGPKLSGMAAPPEPFPPKASL</sequence>
<feature type="compositionally biased region" description="Pro residues" evidence="1">
    <location>
        <begin position="112"/>
        <end position="122"/>
    </location>
</feature>
<evidence type="ECO:0000313" key="4">
    <source>
        <dbReference type="Proteomes" id="UP000628017"/>
    </source>
</evidence>
<feature type="chain" id="PRO_5036951743" evidence="2">
    <location>
        <begin position="30"/>
        <end position="122"/>
    </location>
</feature>
<accession>A0A916VRX0</accession>
<evidence type="ECO:0000313" key="3">
    <source>
        <dbReference type="EMBL" id="GGA25986.1"/>
    </source>
</evidence>
<evidence type="ECO:0000256" key="2">
    <source>
        <dbReference type="SAM" id="SignalP"/>
    </source>
</evidence>
<dbReference type="EMBL" id="BMKA01000004">
    <property type="protein sequence ID" value="GGA25986.1"/>
    <property type="molecule type" value="Genomic_DNA"/>
</dbReference>
<feature type="signal peptide" evidence="2">
    <location>
        <begin position="1"/>
        <end position="29"/>
    </location>
</feature>
<gene>
    <name evidence="3" type="ORF">GCM10011498_28640</name>
</gene>
<dbReference type="AlphaFoldDB" id="A0A916VRX0"/>
<feature type="region of interest" description="Disordered" evidence="1">
    <location>
        <begin position="92"/>
        <end position="122"/>
    </location>
</feature>
<comment type="caution">
    <text evidence="3">The sequence shown here is derived from an EMBL/GenBank/DDBJ whole genome shotgun (WGS) entry which is preliminary data.</text>
</comment>
<reference evidence="3" key="1">
    <citation type="journal article" date="2014" name="Int. J. Syst. Evol. Microbiol.">
        <title>Complete genome sequence of Corynebacterium casei LMG S-19264T (=DSM 44701T), isolated from a smear-ripened cheese.</title>
        <authorList>
            <consortium name="US DOE Joint Genome Institute (JGI-PGF)"/>
            <person name="Walter F."/>
            <person name="Albersmeier A."/>
            <person name="Kalinowski J."/>
            <person name="Ruckert C."/>
        </authorList>
    </citation>
    <scope>NUCLEOTIDE SEQUENCE</scope>
    <source>
        <strain evidence="3">CGMCC 1.15880</strain>
    </source>
</reference>
<protein>
    <submittedName>
        <fullName evidence="3">Uncharacterized protein</fullName>
    </submittedName>
</protein>
<dbReference type="Proteomes" id="UP000628017">
    <property type="component" value="Unassembled WGS sequence"/>
</dbReference>
<name>A0A916VRX0_9RHOB</name>
<keyword evidence="2" id="KW-0732">Signal</keyword>